<dbReference type="PROSITE" id="PS50075">
    <property type="entry name" value="CARRIER"/>
    <property type="match status" value="1"/>
</dbReference>
<evidence type="ECO:0000313" key="2">
    <source>
        <dbReference type="EMBL" id="REH43742.1"/>
    </source>
</evidence>
<dbReference type="EMBL" id="QUNO01000009">
    <property type="protein sequence ID" value="REH43742.1"/>
    <property type="molecule type" value="Genomic_DNA"/>
</dbReference>
<evidence type="ECO:0000313" key="3">
    <source>
        <dbReference type="Proteomes" id="UP000256269"/>
    </source>
</evidence>
<dbReference type="InterPro" id="IPR009081">
    <property type="entry name" value="PP-bd_ACP"/>
</dbReference>
<name>A0A3E0HES5_9PSEU</name>
<evidence type="ECO:0000259" key="1">
    <source>
        <dbReference type="PROSITE" id="PS50075"/>
    </source>
</evidence>
<reference evidence="2 3" key="1">
    <citation type="submission" date="2018-08" db="EMBL/GenBank/DDBJ databases">
        <title>Genomic Encyclopedia of Archaeal and Bacterial Type Strains, Phase II (KMG-II): from individual species to whole genera.</title>
        <authorList>
            <person name="Goeker M."/>
        </authorList>
    </citation>
    <scope>NUCLEOTIDE SEQUENCE [LARGE SCALE GENOMIC DNA]</scope>
    <source>
        <strain evidence="2 3">DSM 45791</strain>
    </source>
</reference>
<dbReference type="AlphaFoldDB" id="A0A3E0HES5"/>
<dbReference type="Gene3D" id="1.10.1200.10">
    <property type="entry name" value="ACP-like"/>
    <property type="match status" value="1"/>
</dbReference>
<dbReference type="SUPFAM" id="SSF47336">
    <property type="entry name" value="ACP-like"/>
    <property type="match status" value="1"/>
</dbReference>
<protein>
    <submittedName>
        <fullName evidence="2">Act minimal PKS acyl carrier protein</fullName>
    </submittedName>
</protein>
<accession>A0A3E0HES5</accession>
<dbReference type="InterPro" id="IPR036736">
    <property type="entry name" value="ACP-like_sf"/>
</dbReference>
<proteinExistence type="predicted"/>
<organism evidence="2 3">
    <name type="scientific">Kutzneria buriramensis</name>
    <dbReference type="NCBI Taxonomy" id="1045776"/>
    <lineage>
        <taxon>Bacteria</taxon>
        <taxon>Bacillati</taxon>
        <taxon>Actinomycetota</taxon>
        <taxon>Actinomycetes</taxon>
        <taxon>Pseudonocardiales</taxon>
        <taxon>Pseudonocardiaceae</taxon>
        <taxon>Kutzneria</taxon>
    </lineage>
</organism>
<comment type="caution">
    <text evidence="2">The sequence shown here is derived from an EMBL/GenBank/DDBJ whole genome shotgun (WGS) entry which is preliminary data.</text>
</comment>
<keyword evidence="3" id="KW-1185">Reference proteome</keyword>
<sequence length="99" mass="10500">MKMATMKMATMKGATMAGFGIGELRTIMRGSAGSAEGVDLDGEIAAVPFAELGYDSLAVLEMMSEVQRRYGVVIDENVVFDLETPQDAIDHVNSLAVGV</sequence>
<feature type="domain" description="Carrier" evidence="1">
    <location>
        <begin position="22"/>
        <end position="96"/>
    </location>
</feature>
<dbReference type="Pfam" id="PF00550">
    <property type="entry name" value="PP-binding"/>
    <property type="match status" value="1"/>
</dbReference>
<dbReference type="Proteomes" id="UP000256269">
    <property type="component" value="Unassembled WGS sequence"/>
</dbReference>
<gene>
    <name evidence="2" type="ORF">BCF44_109285</name>
</gene>